<organism evidence="2 3">
    <name type="scientific">Phanerochaete sordida</name>
    <dbReference type="NCBI Taxonomy" id="48140"/>
    <lineage>
        <taxon>Eukaryota</taxon>
        <taxon>Fungi</taxon>
        <taxon>Dikarya</taxon>
        <taxon>Basidiomycota</taxon>
        <taxon>Agaricomycotina</taxon>
        <taxon>Agaricomycetes</taxon>
        <taxon>Polyporales</taxon>
        <taxon>Phanerochaetaceae</taxon>
        <taxon>Phanerochaete</taxon>
    </lineage>
</organism>
<comment type="caution">
    <text evidence="2">The sequence shown here is derived from an EMBL/GenBank/DDBJ whole genome shotgun (WGS) entry which is preliminary data.</text>
</comment>
<keyword evidence="3" id="KW-1185">Reference proteome</keyword>
<dbReference type="AlphaFoldDB" id="A0A9P3LE68"/>
<dbReference type="EMBL" id="BPQB01000020">
    <property type="protein sequence ID" value="GJE91183.1"/>
    <property type="molecule type" value="Genomic_DNA"/>
</dbReference>
<evidence type="ECO:0000313" key="2">
    <source>
        <dbReference type="EMBL" id="GJE91183.1"/>
    </source>
</evidence>
<feature type="region of interest" description="Disordered" evidence="1">
    <location>
        <begin position="1"/>
        <end position="39"/>
    </location>
</feature>
<name>A0A9P3LE68_9APHY</name>
<evidence type="ECO:0000313" key="3">
    <source>
        <dbReference type="Proteomes" id="UP000703269"/>
    </source>
</evidence>
<reference evidence="2 3" key="1">
    <citation type="submission" date="2021-08" db="EMBL/GenBank/DDBJ databases">
        <title>Draft Genome Sequence of Phanerochaete sordida strain YK-624.</title>
        <authorList>
            <person name="Mori T."/>
            <person name="Dohra H."/>
            <person name="Suzuki T."/>
            <person name="Kawagishi H."/>
            <person name="Hirai H."/>
        </authorList>
    </citation>
    <scope>NUCLEOTIDE SEQUENCE [LARGE SCALE GENOMIC DNA]</scope>
    <source>
        <strain evidence="2 3">YK-624</strain>
    </source>
</reference>
<evidence type="ECO:0000256" key="1">
    <source>
        <dbReference type="SAM" id="MobiDB-lite"/>
    </source>
</evidence>
<proteinExistence type="predicted"/>
<accession>A0A9P3LE68</accession>
<gene>
    <name evidence="2" type="ORF">PsYK624_073320</name>
</gene>
<dbReference type="Proteomes" id="UP000703269">
    <property type="component" value="Unassembled WGS sequence"/>
</dbReference>
<protein>
    <submittedName>
        <fullName evidence="2">Uncharacterized protein</fullName>
    </submittedName>
</protein>
<sequence>MTLTKDQWNDVPSVYFERPPQRKSHKKPTDQNVSDPRDCETGTKKRAIFFTLLFLGQQKIPDDCDLVGEPGDVWVTEGAVQVRTIAGWTDWKTRWTHDGGLSHPYLPADYKLTFQAALPSLGYNPARYPKTYQDWLRLTPDRLRECFDHYLGPDEAPLAAERALSLLALPSGKELKPYLEICGGGHHVPYISQTWFGLDHKRAE</sequence>